<protein>
    <recommendedName>
        <fullName evidence="3">C3H1-type domain-containing protein</fullName>
    </recommendedName>
</protein>
<feature type="compositionally biased region" description="Low complexity" evidence="2">
    <location>
        <begin position="46"/>
        <end position="58"/>
    </location>
</feature>
<evidence type="ECO:0000313" key="5">
    <source>
        <dbReference type="Proteomes" id="UP001189429"/>
    </source>
</evidence>
<gene>
    <name evidence="4" type="ORF">PCOR1329_LOCUS52293</name>
</gene>
<dbReference type="Proteomes" id="UP001189429">
    <property type="component" value="Unassembled WGS sequence"/>
</dbReference>
<comment type="caution">
    <text evidence="4">The sequence shown here is derived from an EMBL/GenBank/DDBJ whole genome shotgun (WGS) entry which is preliminary data.</text>
</comment>
<accession>A0ABN9UWB9</accession>
<dbReference type="EMBL" id="CAUYUJ010016360">
    <property type="protein sequence ID" value="CAK0864384.1"/>
    <property type="molecule type" value="Genomic_DNA"/>
</dbReference>
<evidence type="ECO:0000256" key="2">
    <source>
        <dbReference type="SAM" id="MobiDB-lite"/>
    </source>
</evidence>
<keyword evidence="1" id="KW-0862">Zinc</keyword>
<keyword evidence="1" id="KW-0479">Metal-binding</keyword>
<evidence type="ECO:0000256" key="1">
    <source>
        <dbReference type="PROSITE-ProRule" id="PRU00723"/>
    </source>
</evidence>
<feature type="zinc finger region" description="C3H1-type" evidence="1">
    <location>
        <begin position="252"/>
        <end position="279"/>
    </location>
</feature>
<evidence type="ECO:0000313" key="4">
    <source>
        <dbReference type="EMBL" id="CAK0864384.1"/>
    </source>
</evidence>
<sequence>MKRRVTVRCAAANDDEGGSSASGDEPARAAAKRRKAPAPPPREGARQAAAERAPEAGASGPGPGRKKEKEFAWMDSDEEDGEGEGEAGASAAAAGAGGAEEEEESEALSTQALDSVQSFGRMMLLAPAITKWLKGGTMSPEEVGATCRAMSRTKFFDGDMLKDLKEVLMRMLSADQLDVASVHDAVMCLWELNAYDQRLFSAVAKALRPKVVFLEQRIRCSWLEVYRGFGHSHEKDFLQLLEVPPLLPTSPAYLKIRCRFFDTASCSLGPLCTYSHDPRAPVTLEVDTVGRSSPLVMTQNQYSMGRETYGGTFQYGGKTTPFHTK</sequence>
<evidence type="ECO:0000259" key="3">
    <source>
        <dbReference type="PROSITE" id="PS50103"/>
    </source>
</evidence>
<organism evidence="4 5">
    <name type="scientific">Prorocentrum cordatum</name>
    <dbReference type="NCBI Taxonomy" id="2364126"/>
    <lineage>
        <taxon>Eukaryota</taxon>
        <taxon>Sar</taxon>
        <taxon>Alveolata</taxon>
        <taxon>Dinophyceae</taxon>
        <taxon>Prorocentrales</taxon>
        <taxon>Prorocentraceae</taxon>
        <taxon>Prorocentrum</taxon>
    </lineage>
</organism>
<keyword evidence="1" id="KW-0863">Zinc-finger</keyword>
<dbReference type="InterPro" id="IPR000571">
    <property type="entry name" value="Znf_CCCH"/>
</dbReference>
<dbReference type="PROSITE" id="PS50103">
    <property type="entry name" value="ZF_C3H1"/>
    <property type="match status" value="1"/>
</dbReference>
<keyword evidence="5" id="KW-1185">Reference proteome</keyword>
<proteinExistence type="predicted"/>
<feature type="compositionally biased region" description="Acidic residues" evidence="2">
    <location>
        <begin position="75"/>
        <end position="85"/>
    </location>
</feature>
<feature type="region of interest" description="Disordered" evidence="2">
    <location>
        <begin position="1"/>
        <end position="110"/>
    </location>
</feature>
<reference evidence="4" key="1">
    <citation type="submission" date="2023-10" db="EMBL/GenBank/DDBJ databases">
        <authorList>
            <person name="Chen Y."/>
            <person name="Shah S."/>
            <person name="Dougan E. K."/>
            <person name="Thang M."/>
            <person name="Chan C."/>
        </authorList>
    </citation>
    <scope>NUCLEOTIDE SEQUENCE [LARGE SCALE GENOMIC DNA]</scope>
</reference>
<name>A0ABN9UWB9_9DINO</name>
<feature type="domain" description="C3H1-type" evidence="3">
    <location>
        <begin position="252"/>
        <end position="279"/>
    </location>
</feature>